<dbReference type="AlphaFoldDB" id="A0AAE1DH29"/>
<evidence type="ECO:0000313" key="1">
    <source>
        <dbReference type="EMBL" id="KAK3770444.1"/>
    </source>
</evidence>
<sequence>METFVCAAHGSAHFWTSIGGDERDGALVPKGGNIVPHLSHAAFSRINFRSKVTRSVLVILSSCRTGVCGAGQQVFREARELK</sequence>
<name>A0AAE1DH29_9GAST</name>
<organism evidence="1 2">
    <name type="scientific">Elysia crispata</name>
    <name type="common">lettuce slug</name>
    <dbReference type="NCBI Taxonomy" id="231223"/>
    <lineage>
        <taxon>Eukaryota</taxon>
        <taxon>Metazoa</taxon>
        <taxon>Spiralia</taxon>
        <taxon>Lophotrochozoa</taxon>
        <taxon>Mollusca</taxon>
        <taxon>Gastropoda</taxon>
        <taxon>Heterobranchia</taxon>
        <taxon>Euthyneura</taxon>
        <taxon>Panpulmonata</taxon>
        <taxon>Sacoglossa</taxon>
        <taxon>Placobranchoidea</taxon>
        <taxon>Plakobranchidae</taxon>
        <taxon>Elysia</taxon>
    </lineage>
</organism>
<proteinExistence type="predicted"/>
<accession>A0AAE1DH29</accession>
<dbReference type="Proteomes" id="UP001283361">
    <property type="component" value="Unassembled WGS sequence"/>
</dbReference>
<dbReference type="EMBL" id="JAWDGP010003844">
    <property type="protein sequence ID" value="KAK3770444.1"/>
    <property type="molecule type" value="Genomic_DNA"/>
</dbReference>
<evidence type="ECO:0000313" key="2">
    <source>
        <dbReference type="Proteomes" id="UP001283361"/>
    </source>
</evidence>
<comment type="caution">
    <text evidence="1">The sequence shown here is derived from an EMBL/GenBank/DDBJ whole genome shotgun (WGS) entry which is preliminary data.</text>
</comment>
<gene>
    <name evidence="1" type="ORF">RRG08_012185</name>
</gene>
<reference evidence="1" key="1">
    <citation type="journal article" date="2023" name="G3 (Bethesda)">
        <title>A reference genome for the long-term kleptoplast-retaining sea slug Elysia crispata morphotype clarki.</title>
        <authorList>
            <person name="Eastman K.E."/>
            <person name="Pendleton A.L."/>
            <person name="Shaikh M.A."/>
            <person name="Suttiyut T."/>
            <person name="Ogas R."/>
            <person name="Tomko P."/>
            <person name="Gavelis G."/>
            <person name="Widhalm J.R."/>
            <person name="Wisecaver J.H."/>
        </authorList>
    </citation>
    <scope>NUCLEOTIDE SEQUENCE</scope>
    <source>
        <strain evidence="1">ECLA1</strain>
    </source>
</reference>
<protein>
    <submittedName>
        <fullName evidence="1">Uncharacterized protein</fullName>
    </submittedName>
</protein>
<keyword evidence="2" id="KW-1185">Reference proteome</keyword>